<evidence type="ECO:0000313" key="2">
    <source>
        <dbReference type="EMBL" id="KIY50486.1"/>
    </source>
</evidence>
<gene>
    <name evidence="2" type="ORF">FISHEDRAFT_57321</name>
</gene>
<sequence>MSLFSELMQARVLAVASVGLDILFQMRRLLQDSPRPFVAYGPHPYCDLLLFCINTLLDVVWIMGFFSRHLRDGDIPLHLPVGKVNEKSRSVSRETGFDADDDEQIDPEPTQFAFVPYKAAGSVLLALWNICWLSDILVACEIFLTNVLKSVESSCFVYKHLFAFYRAPKQFITPSKESPHTSRGESTNSHHCALSMEGRERVIQTWGVIAGNNLPSSAANVVAAMIFLSIALATAPDVILPLTLTYDALAMSFGSRVDWKPTFVWVTILLATVVVLETCLLWRLSMASMGWTGESPEETMFEVDRARGRSRVACTV</sequence>
<organism evidence="2 3">
    <name type="scientific">Fistulina hepatica ATCC 64428</name>
    <dbReference type="NCBI Taxonomy" id="1128425"/>
    <lineage>
        <taxon>Eukaryota</taxon>
        <taxon>Fungi</taxon>
        <taxon>Dikarya</taxon>
        <taxon>Basidiomycota</taxon>
        <taxon>Agaricomycotina</taxon>
        <taxon>Agaricomycetes</taxon>
        <taxon>Agaricomycetidae</taxon>
        <taxon>Agaricales</taxon>
        <taxon>Fistulinaceae</taxon>
        <taxon>Fistulina</taxon>
    </lineage>
</organism>
<proteinExistence type="predicted"/>
<dbReference type="OrthoDB" id="2332199at2759"/>
<protein>
    <submittedName>
        <fullName evidence="2">Uncharacterized protein</fullName>
    </submittedName>
</protein>
<keyword evidence="1" id="KW-0812">Transmembrane</keyword>
<dbReference type="Proteomes" id="UP000054144">
    <property type="component" value="Unassembled WGS sequence"/>
</dbReference>
<dbReference type="AlphaFoldDB" id="A0A0D7AGR8"/>
<keyword evidence="1" id="KW-1133">Transmembrane helix</keyword>
<feature type="transmembrane region" description="Helical" evidence="1">
    <location>
        <begin position="221"/>
        <end position="242"/>
    </location>
</feature>
<feature type="transmembrane region" description="Helical" evidence="1">
    <location>
        <begin position="262"/>
        <end position="282"/>
    </location>
</feature>
<evidence type="ECO:0000256" key="1">
    <source>
        <dbReference type="SAM" id="Phobius"/>
    </source>
</evidence>
<name>A0A0D7AGR8_9AGAR</name>
<reference evidence="2 3" key="1">
    <citation type="journal article" date="2015" name="Fungal Genet. Biol.">
        <title>Evolution of novel wood decay mechanisms in Agaricales revealed by the genome sequences of Fistulina hepatica and Cylindrobasidium torrendii.</title>
        <authorList>
            <person name="Floudas D."/>
            <person name="Held B.W."/>
            <person name="Riley R."/>
            <person name="Nagy L.G."/>
            <person name="Koehler G."/>
            <person name="Ransdell A.S."/>
            <person name="Younus H."/>
            <person name="Chow J."/>
            <person name="Chiniquy J."/>
            <person name="Lipzen A."/>
            <person name="Tritt A."/>
            <person name="Sun H."/>
            <person name="Haridas S."/>
            <person name="LaButti K."/>
            <person name="Ohm R.A."/>
            <person name="Kues U."/>
            <person name="Blanchette R.A."/>
            <person name="Grigoriev I.V."/>
            <person name="Minto R.E."/>
            <person name="Hibbett D.S."/>
        </authorList>
    </citation>
    <scope>NUCLEOTIDE SEQUENCE [LARGE SCALE GENOMIC DNA]</scope>
    <source>
        <strain evidence="2 3">ATCC 64428</strain>
    </source>
</reference>
<keyword evidence="3" id="KW-1185">Reference proteome</keyword>
<keyword evidence="1" id="KW-0472">Membrane</keyword>
<dbReference type="EMBL" id="KN881675">
    <property type="protein sequence ID" value="KIY50486.1"/>
    <property type="molecule type" value="Genomic_DNA"/>
</dbReference>
<evidence type="ECO:0000313" key="3">
    <source>
        <dbReference type="Proteomes" id="UP000054144"/>
    </source>
</evidence>
<accession>A0A0D7AGR8</accession>